<feature type="domain" description="ABC transporter" evidence="4">
    <location>
        <begin position="11"/>
        <end position="247"/>
    </location>
</feature>
<dbReference type="SUPFAM" id="SSF52540">
    <property type="entry name" value="P-loop containing nucleoside triphosphate hydrolases"/>
    <property type="match status" value="1"/>
</dbReference>
<proteinExistence type="predicted"/>
<organism evidence="5 6">
    <name type="scientific">Caldinitratiruptor microaerophilus</name>
    <dbReference type="NCBI Taxonomy" id="671077"/>
    <lineage>
        <taxon>Bacteria</taxon>
        <taxon>Bacillati</taxon>
        <taxon>Bacillota</taxon>
        <taxon>Clostridia</taxon>
        <taxon>Eubacteriales</taxon>
        <taxon>Symbiobacteriaceae</taxon>
        <taxon>Caldinitratiruptor</taxon>
    </lineage>
</organism>
<dbReference type="Gene3D" id="3.40.50.300">
    <property type="entry name" value="P-loop containing nucleotide triphosphate hydrolases"/>
    <property type="match status" value="1"/>
</dbReference>
<dbReference type="PROSITE" id="PS00211">
    <property type="entry name" value="ABC_TRANSPORTER_1"/>
    <property type="match status" value="1"/>
</dbReference>
<dbReference type="RefSeq" id="WP_264843222.1">
    <property type="nucleotide sequence ID" value="NZ_AP025628.1"/>
</dbReference>
<dbReference type="InterPro" id="IPR017871">
    <property type="entry name" value="ABC_transporter-like_CS"/>
</dbReference>
<evidence type="ECO:0000313" key="6">
    <source>
        <dbReference type="Proteomes" id="UP001163687"/>
    </source>
</evidence>
<evidence type="ECO:0000259" key="4">
    <source>
        <dbReference type="PROSITE" id="PS50893"/>
    </source>
</evidence>
<sequence>MPRSETAQAHIQVLGVSCAYGAHPVLAGVTLQVRRGEFAGIVGPNGSGKTTLLRAIARVLAPTAGSVLVDGRDVARLGARALAREIGAVAQDTAVPFDFTVEEIVQMGRLPHLGPLQAEGPRDRQAVERALALTRTDALRDRPVTGLSGGERQRVLLARALAQEPRILLLDEPTAHLDVGHQVEVMDLIWRLNRTAGVTVLAVLHDLNLAAQYCDRLFLLSGGRLLAAGTPAEVLTETWIRTAYGAHTVIVRHPRTGCPQVLPLAGDAVRVVG</sequence>
<keyword evidence="6" id="KW-1185">Reference proteome</keyword>
<accession>A0AA35G6K9</accession>
<reference evidence="5" key="1">
    <citation type="submission" date="2022-03" db="EMBL/GenBank/DDBJ databases">
        <title>Complete genome sequence of Caldinitratiruptor microaerophilus.</title>
        <authorList>
            <person name="Mukaiyama R."/>
            <person name="Nishiyama T."/>
            <person name="Ueda K."/>
        </authorList>
    </citation>
    <scope>NUCLEOTIDE SEQUENCE</scope>
    <source>
        <strain evidence="5">JCM 16183</strain>
    </source>
</reference>
<dbReference type="PROSITE" id="PS50893">
    <property type="entry name" value="ABC_TRANSPORTER_2"/>
    <property type="match status" value="1"/>
</dbReference>
<dbReference type="CDD" id="cd03214">
    <property type="entry name" value="ABC_Iron-Siderophores_B12_Hemin"/>
    <property type="match status" value="1"/>
</dbReference>
<dbReference type="SMART" id="SM00382">
    <property type="entry name" value="AAA"/>
    <property type="match status" value="1"/>
</dbReference>
<gene>
    <name evidence="5" type="ORF">caldi_01960</name>
</gene>
<name>A0AA35G6K9_9FIRM</name>
<dbReference type="GO" id="GO:0016887">
    <property type="term" value="F:ATP hydrolysis activity"/>
    <property type="evidence" value="ECO:0007669"/>
    <property type="project" value="InterPro"/>
</dbReference>
<keyword evidence="2" id="KW-0547">Nucleotide-binding</keyword>
<keyword evidence="3 5" id="KW-0067">ATP-binding</keyword>
<protein>
    <submittedName>
        <fullName evidence="5">ABC transporter ATP-binding protein</fullName>
    </submittedName>
</protein>
<dbReference type="PROSITE" id="PS51257">
    <property type="entry name" value="PROKAR_LIPOPROTEIN"/>
    <property type="match status" value="1"/>
</dbReference>
<evidence type="ECO:0000313" key="5">
    <source>
        <dbReference type="EMBL" id="BDG59106.1"/>
    </source>
</evidence>
<dbReference type="InterPro" id="IPR027417">
    <property type="entry name" value="P-loop_NTPase"/>
</dbReference>
<dbReference type="KEGG" id="cmic:caldi_01960"/>
<keyword evidence="1" id="KW-0813">Transport</keyword>
<dbReference type="PANTHER" id="PTHR42794:SF2">
    <property type="entry name" value="ABC TRANSPORTER ATP-BINDING PROTEIN"/>
    <property type="match status" value="1"/>
</dbReference>
<dbReference type="AlphaFoldDB" id="A0AA35G6K9"/>
<dbReference type="InterPro" id="IPR003439">
    <property type="entry name" value="ABC_transporter-like_ATP-bd"/>
</dbReference>
<dbReference type="FunFam" id="3.40.50.300:FF:000134">
    <property type="entry name" value="Iron-enterobactin ABC transporter ATP-binding protein"/>
    <property type="match status" value="1"/>
</dbReference>
<dbReference type="NCBIfam" id="NF010068">
    <property type="entry name" value="PRK13548.1"/>
    <property type="match status" value="1"/>
</dbReference>
<dbReference type="InterPro" id="IPR003593">
    <property type="entry name" value="AAA+_ATPase"/>
</dbReference>
<dbReference type="Pfam" id="PF00005">
    <property type="entry name" value="ABC_tran"/>
    <property type="match status" value="1"/>
</dbReference>
<evidence type="ECO:0000256" key="1">
    <source>
        <dbReference type="ARBA" id="ARBA00022448"/>
    </source>
</evidence>
<dbReference type="GO" id="GO:0005524">
    <property type="term" value="F:ATP binding"/>
    <property type="evidence" value="ECO:0007669"/>
    <property type="project" value="UniProtKB-KW"/>
</dbReference>
<evidence type="ECO:0000256" key="2">
    <source>
        <dbReference type="ARBA" id="ARBA00022741"/>
    </source>
</evidence>
<dbReference type="EMBL" id="AP025628">
    <property type="protein sequence ID" value="BDG59106.1"/>
    <property type="molecule type" value="Genomic_DNA"/>
</dbReference>
<dbReference type="Proteomes" id="UP001163687">
    <property type="component" value="Chromosome"/>
</dbReference>
<evidence type="ECO:0000256" key="3">
    <source>
        <dbReference type="ARBA" id="ARBA00022840"/>
    </source>
</evidence>
<dbReference type="PANTHER" id="PTHR42794">
    <property type="entry name" value="HEMIN IMPORT ATP-BINDING PROTEIN HMUV"/>
    <property type="match status" value="1"/>
</dbReference>